<protein>
    <recommendedName>
        <fullName evidence="3">Dynactin subunit 3</fullName>
    </recommendedName>
</protein>
<dbReference type="PANTHER" id="PTHR28360:SF1">
    <property type="entry name" value="DYNACTIN SUBUNIT 3"/>
    <property type="match status" value="1"/>
</dbReference>
<evidence type="ECO:0000313" key="1">
    <source>
        <dbReference type="EMBL" id="CAJ0942189.1"/>
    </source>
</evidence>
<proteinExistence type="predicted"/>
<evidence type="ECO:0008006" key="3">
    <source>
        <dbReference type="Google" id="ProtNLM"/>
    </source>
</evidence>
<feature type="non-terminal residue" evidence="1">
    <location>
        <position position="1"/>
    </location>
</feature>
<comment type="caution">
    <text evidence="1">The sequence shown here is derived from an EMBL/GenBank/DDBJ whole genome shotgun (WGS) entry which is preliminary data.</text>
</comment>
<dbReference type="Pfam" id="PF07426">
    <property type="entry name" value="Dynactin_p22"/>
    <property type="match status" value="1"/>
</dbReference>
<dbReference type="Proteomes" id="UP001176940">
    <property type="component" value="Unassembled WGS sequence"/>
</dbReference>
<gene>
    <name evidence="1" type="ORF">RIMI_LOCUS9510718</name>
</gene>
<keyword evidence="2" id="KW-1185">Reference proteome</keyword>
<dbReference type="EMBL" id="CAUEEQ010019805">
    <property type="protein sequence ID" value="CAJ0942189.1"/>
    <property type="molecule type" value="Genomic_DNA"/>
</dbReference>
<dbReference type="InterPro" id="IPR009991">
    <property type="entry name" value="DCTN3"/>
</dbReference>
<accession>A0ABN9LP34</accession>
<name>A0ABN9LP34_9NEOB</name>
<dbReference type="PANTHER" id="PTHR28360">
    <property type="entry name" value="DYNACTIN SUBUNIT 3"/>
    <property type="match status" value="1"/>
</dbReference>
<sequence>SQRLDGGDDEDVSLLQYYSHTCSPLPAEVDIGNPDSKQRSCKLRVTESFVVLCQFSMSLSRVCLSVDDLMKYLDPQYIDRIAVPDAMKLEFILAEEPYILSQAALLEQLHSLQPLLDSEHIKAVPAQASKLQTLSQVHIKQQDQSEEVTAESKRLLEDYNKMTLLLSKQFVMWDEVLSQIEAAQQVKPRSE</sequence>
<reference evidence="1" key="1">
    <citation type="submission" date="2023-07" db="EMBL/GenBank/DDBJ databases">
        <authorList>
            <person name="Stuckert A."/>
        </authorList>
    </citation>
    <scope>NUCLEOTIDE SEQUENCE</scope>
</reference>
<organism evidence="1 2">
    <name type="scientific">Ranitomeya imitator</name>
    <name type="common">mimic poison frog</name>
    <dbReference type="NCBI Taxonomy" id="111125"/>
    <lineage>
        <taxon>Eukaryota</taxon>
        <taxon>Metazoa</taxon>
        <taxon>Chordata</taxon>
        <taxon>Craniata</taxon>
        <taxon>Vertebrata</taxon>
        <taxon>Euteleostomi</taxon>
        <taxon>Amphibia</taxon>
        <taxon>Batrachia</taxon>
        <taxon>Anura</taxon>
        <taxon>Neobatrachia</taxon>
        <taxon>Hyloidea</taxon>
        <taxon>Dendrobatidae</taxon>
        <taxon>Dendrobatinae</taxon>
        <taxon>Ranitomeya</taxon>
    </lineage>
</organism>
<evidence type="ECO:0000313" key="2">
    <source>
        <dbReference type="Proteomes" id="UP001176940"/>
    </source>
</evidence>